<evidence type="ECO:0000259" key="1">
    <source>
        <dbReference type="Pfam" id="PF01423"/>
    </source>
</evidence>
<dbReference type="RefSeq" id="XP_065331057.1">
    <property type="nucleotide sequence ID" value="XM_065474985.1"/>
</dbReference>
<dbReference type="GeneID" id="90542753"/>
<evidence type="ECO:0000313" key="2">
    <source>
        <dbReference type="EMBL" id="WUR04912.1"/>
    </source>
</evidence>
<dbReference type="InterPro" id="IPR001163">
    <property type="entry name" value="Sm_dom_euk/arc"/>
</dbReference>
<keyword evidence="3" id="KW-1185">Reference proteome</keyword>
<dbReference type="EMBL" id="CP142736">
    <property type="protein sequence ID" value="WUR04912.1"/>
    <property type="molecule type" value="Genomic_DNA"/>
</dbReference>
<dbReference type="SUPFAM" id="SSF50182">
    <property type="entry name" value="Sm-like ribonucleoproteins"/>
    <property type="match status" value="1"/>
</dbReference>
<accession>A0AAX4JG01</accession>
<organism evidence="2 3">
    <name type="scientific">Vairimorpha necatrix</name>
    <dbReference type="NCBI Taxonomy" id="6039"/>
    <lineage>
        <taxon>Eukaryota</taxon>
        <taxon>Fungi</taxon>
        <taxon>Fungi incertae sedis</taxon>
        <taxon>Microsporidia</taxon>
        <taxon>Nosematidae</taxon>
        <taxon>Vairimorpha</taxon>
    </lineage>
</organism>
<sequence>MENEFNIYESFVDSDIIIRQFDNTKISGTLISIDGYLNSFLINGEYQTLDKCVPFKSLFVRGSVIDYLYRK</sequence>
<name>A0AAX4JG01_9MICR</name>
<dbReference type="Gene3D" id="2.30.30.100">
    <property type="match status" value="1"/>
</dbReference>
<dbReference type="InterPro" id="IPR010920">
    <property type="entry name" value="LSM_dom_sf"/>
</dbReference>
<feature type="domain" description="Sm" evidence="1">
    <location>
        <begin position="9"/>
        <end position="67"/>
    </location>
</feature>
<dbReference type="Pfam" id="PF01423">
    <property type="entry name" value="LSM"/>
    <property type="match status" value="1"/>
</dbReference>
<dbReference type="KEGG" id="vnx:VNE69_11079"/>
<keyword evidence="2" id="KW-0687">Ribonucleoprotein</keyword>
<gene>
    <name evidence="2" type="ORF">VNE69_11079</name>
</gene>
<dbReference type="AlphaFoldDB" id="A0AAX4JG01"/>
<dbReference type="Proteomes" id="UP001334084">
    <property type="component" value="Chromosome 11"/>
</dbReference>
<dbReference type="GO" id="GO:1990904">
    <property type="term" value="C:ribonucleoprotein complex"/>
    <property type="evidence" value="ECO:0007669"/>
    <property type="project" value="UniProtKB-KW"/>
</dbReference>
<reference evidence="2" key="1">
    <citation type="journal article" date="2024" name="BMC Genomics">
        <title>Functional annotation of a divergent genome using sequence and structure-based similarity.</title>
        <authorList>
            <person name="Svedberg D."/>
            <person name="Winiger R.R."/>
            <person name="Berg A."/>
            <person name="Sharma H."/>
            <person name="Tellgren-Roth C."/>
            <person name="Debrunner-Vossbrinck B.A."/>
            <person name="Vossbrinck C.R."/>
            <person name="Barandun J."/>
        </authorList>
    </citation>
    <scope>NUCLEOTIDE SEQUENCE</scope>
    <source>
        <strain evidence="2">Illinois isolate</strain>
    </source>
</reference>
<evidence type="ECO:0000313" key="3">
    <source>
        <dbReference type="Proteomes" id="UP001334084"/>
    </source>
</evidence>
<protein>
    <submittedName>
        <fullName evidence="2">Small nuclear ribonucleoprotein-associated protein</fullName>
    </submittedName>
</protein>
<proteinExistence type="predicted"/>